<accession>A0A0C1M3E3</accession>
<evidence type="ECO:0000313" key="5">
    <source>
        <dbReference type="EMBL" id="TOZ04211.1"/>
    </source>
</evidence>
<proteinExistence type="inferred from homology"/>
<dbReference type="Proteomes" id="UP000676478">
    <property type="component" value="Unassembled WGS sequence"/>
</dbReference>
<reference evidence="4 7" key="3">
    <citation type="submission" date="2018-07" db="EMBL/GenBank/DDBJ databases">
        <authorList>
            <person name="Feyereisen M."/>
        </authorList>
    </citation>
    <scope>NUCLEOTIDE SEQUENCE [LARGE SCALE GENOMIC DNA]</scope>
    <source>
        <strain evidence="4 7">UCCLBBS449</strain>
    </source>
</reference>
<dbReference type="Proteomes" id="UP000785759">
    <property type="component" value="Unassembled WGS sequence"/>
</dbReference>
<gene>
    <name evidence="3" type="ORF">CNR29_13280</name>
    <name evidence="5" type="ORF">DIS17_06680</name>
    <name evidence="2" type="ORF">JK167_05910</name>
    <name evidence="4" type="ORF">UCCLBBS449_2498</name>
</gene>
<evidence type="ECO:0000313" key="4">
    <source>
        <dbReference type="EMBL" id="QCZ54399.1"/>
    </source>
</evidence>
<evidence type="ECO:0000313" key="2">
    <source>
        <dbReference type="EMBL" id="MBS1010366.1"/>
    </source>
</evidence>
<reference evidence="3 6" key="1">
    <citation type="submission" date="2017-09" db="EMBL/GenBank/DDBJ databases">
        <title>Genome sequence of Lactobacillus brevis D7.</title>
        <authorList>
            <person name="Kwon M.-S."/>
            <person name="Lim S.K."/>
            <person name="Choi H.-J."/>
        </authorList>
    </citation>
    <scope>NUCLEOTIDE SEQUENCE [LARGE SCALE GENOMIC DNA]</scope>
    <source>
        <strain evidence="3 6">D7</strain>
    </source>
</reference>
<reference evidence="5" key="2">
    <citation type="submission" date="2018-05" db="EMBL/GenBank/DDBJ databases">
        <title>Genome Comparison of Lactic Acid Bacteria Isolated from non-Wheat Sourdough.</title>
        <authorList>
            <person name="Rice T."/>
            <person name="Axel C."/>
            <person name="Lynch K.M."/>
            <person name="Benz C."/>
            <person name="Arendt E.K."/>
            <person name="Coffey A."/>
        </authorList>
    </citation>
    <scope>NUCLEOTIDE SEQUENCE</scope>
    <source>
        <strain evidence="5">TR055</strain>
    </source>
</reference>
<dbReference type="SUPFAM" id="SSF143120">
    <property type="entry name" value="YefM-like"/>
    <property type="match status" value="1"/>
</dbReference>
<sequence>MKHYSPIAAQQDFQQVLTAVHQLQETIMITPTDSEDEHAAVIMPKREWEALRELAFLQRPSLPKPAITAFDVDKMEWG</sequence>
<dbReference type="InterPro" id="IPR036165">
    <property type="entry name" value="YefM-like_sf"/>
</dbReference>
<evidence type="ECO:0000313" key="3">
    <source>
        <dbReference type="EMBL" id="PBQ24942.1"/>
    </source>
</evidence>
<dbReference type="EMBL" id="NVYO01000001">
    <property type="protein sequence ID" value="PBQ24942.1"/>
    <property type="molecule type" value="Genomic_DNA"/>
</dbReference>
<dbReference type="GeneID" id="56994225"/>
<dbReference type="AlphaFoldDB" id="A0A0C1M3E3"/>
<dbReference type="Proteomes" id="UP000217918">
    <property type="component" value="Unassembled WGS sequence"/>
</dbReference>
<name>A0A0C1M3E3_LEVBR</name>
<evidence type="ECO:0000313" key="7">
    <source>
        <dbReference type="Proteomes" id="UP000307074"/>
    </source>
</evidence>
<protein>
    <submittedName>
        <fullName evidence="2">Type II toxin-antitoxin system Phd/YefM family antitoxin</fullName>
    </submittedName>
</protein>
<dbReference type="Proteomes" id="UP000307074">
    <property type="component" value="Chromosome"/>
</dbReference>
<dbReference type="OrthoDB" id="2299879at2"/>
<evidence type="ECO:0000313" key="8">
    <source>
        <dbReference type="Proteomes" id="UP000676478"/>
    </source>
</evidence>
<dbReference type="RefSeq" id="WP_021741371.1">
    <property type="nucleotide sequence ID" value="NZ_BEWS01000005.1"/>
</dbReference>
<organism evidence="2 8">
    <name type="scientific">Levilactobacillus brevis</name>
    <name type="common">Lactobacillus brevis</name>
    <dbReference type="NCBI Taxonomy" id="1580"/>
    <lineage>
        <taxon>Bacteria</taxon>
        <taxon>Bacillati</taxon>
        <taxon>Bacillota</taxon>
        <taxon>Bacilli</taxon>
        <taxon>Lactobacillales</taxon>
        <taxon>Lactobacillaceae</taxon>
        <taxon>Levilactobacillus</taxon>
    </lineage>
</organism>
<dbReference type="EMBL" id="QFDK01000006">
    <property type="protein sequence ID" value="TOZ04211.1"/>
    <property type="molecule type" value="Genomic_DNA"/>
</dbReference>
<reference evidence="2" key="4">
    <citation type="submission" date="2020-12" db="EMBL/GenBank/DDBJ databases">
        <authorList>
            <person name="Mcmullen J.G."/>
        </authorList>
    </citation>
    <scope>NUCLEOTIDE SEQUENCE</scope>
    <source>
        <strain evidence="2">Dm-2019-70</strain>
    </source>
</reference>
<comment type="similarity">
    <text evidence="1">Belongs to the phD/YefM antitoxin family.</text>
</comment>
<evidence type="ECO:0000313" key="6">
    <source>
        <dbReference type="Proteomes" id="UP000217918"/>
    </source>
</evidence>
<evidence type="ECO:0000256" key="1">
    <source>
        <dbReference type="ARBA" id="ARBA00009981"/>
    </source>
</evidence>
<dbReference type="EMBL" id="CP031198">
    <property type="protein sequence ID" value="QCZ54399.1"/>
    <property type="molecule type" value="Genomic_DNA"/>
</dbReference>
<reference evidence="2" key="5">
    <citation type="submission" date="2022-09" db="EMBL/GenBank/DDBJ databases">
        <title>Genome-inferred correspondence between phylogeny and metabolic traits in the wild Drosophila gut microbiome.</title>
        <authorList>
            <person name="Bueno E."/>
            <person name="Blow F."/>
            <person name="Douglas A.E."/>
        </authorList>
    </citation>
    <scope>NUCLEOTIDE SEQUENCE</scope>
    <source>
        <strain evidence="2">Dm-2019-70</strain>
    </source>
</reference>
<dbReference type="Gene3D" id="3.40.1620.10">
    <property type="entry name" value="YefM-like domain"/>
    <property type="match status" value="1"/>
</dbReference>
<dbReference type="EMBL" id="JAERKF010000006">
    <property type="protein sequence ID" value="MBS1010366.1"/>
    <property type="molecule type" value="Genomic_DNA"/>
</dbReference>